<evidence type="ECO:0000256" key="6">
    <source>
        <dbReference type="ARBA" id="ARBA00023136"/>
    </source>
</evidence>
<keyword evidence="6 8" id="KW-0472">Membrane</keyword>
<proteinExistence type="inferred from homology"/>
<evidence type="ECO:0000256" key="4">
    <source>
        <dbReference type="ARBA" id="ARBA00022692"/>
    </source>
</evidence>
<evidence type="ECO:0000313" key="10">
    <source>
        <dbReference type="Proteomes" id="UP000004095"/>
    </source>
</evidence>
<sequence>MNLQSKNQISTTFSLASLTDIIFLLLIFFMLTSSFVTPSAVPVDLPSTKVSKSLIAKQVEVTITKELEYYINEQQVTLEEVEAKLKAKLEGIENPKIVLNIDKTVAVEYLVKVASIANKLGAKIAIATEAETVED</sequence>
<dbReference type="InterPro" id="IPR003400">
    <property type="entry name" value="ExbD"/>
</dbReference>
<accession>A1ZCR0</accession>
<dbReference type="eggNOG" id="COG0848">
    <property type="taxonomic scope" value="Bacteria"/>
</dbReference>
<comment type="caution">
    <text evidence="9">The sequence shown here is derived from an EMBL/GenBank/DDBJ whole genome shotgun (WGS) entry which is preliminary data.</text>
</comment>
<feature type="transmembrane region" description="Helical" evidence="8">
    <location>
        <begin position="12"/>
        <end position="31"/>
    </location>
</feature>
<evidence type="ECO:0000256" key="8">
    <source>
        <dbReference type="SAM" id="Phobius"/>
    </source>
</evidence>
<comment type="similarity">
    <text evidence="2 7">Belongs to the ExbD/TolR family.</text>
</comment>
<keyword evidence="4 7" id="KW-0812">Transmembrane</keyword>
<name>A1ZCR0_MICM2</name>
<evidence type="ECO:0000256" key="2">
    <source>
        <dbReference type="ARBA" id="ARBA00005811"/>
    </source>
</evidence>
<gene>
    <name evidence="9" type="ORF">M23134_02091</name>
</gene>
<dbReference type="GO" id="GO:0005886">
    <property type="term" value="C:plasma membrane"/>
    <property type="evidence" value="ECO:0007669"/>
    <property type="project" value="UniProtKB-SubCell"/>
</dbReference>
<protein>
    <submittedName>
        <fullName evidence="9">Putative tansport related protein</fullName>
    </submittedName>
</protein>
<evidence type="ECO:0000256" key="7">
    <source>
        <dbReference type="RuleBase" id="RU003879"/>
    </source>
</evidence>
<keyword evidence="10" id="KW-1185">Reference proteome</keyword>
<keyword evidence="7" id="KW-0813">Transport</keyword>
<comment type="subcellular location">
    <subcellularLocation>
        <location evidence="1">Cell membrane</location>
        <topology evidence="1">Single-pass membrane protein</topology>
    </subcellularLocation>
    <subcellularLocation>
        <location evidence="7">Cell membrane</location>
        <topology evidence="7">Single-pass type II membrane protein</topology>
    </subcellularLocation>
</comment>
<dbReference type="GO" id="GO:0015031">
    <property type="term" value="P:protein transport"/>
    <property type="evidence" value="ECO:0007669"/>
    <property type="project" value="UniProtKB-KW"/>
</dbReference>
<dbReference type="Gene3D" id="3.30.420.270">
    <property type="match status" value="1"/>
</dbReference>
<keyword evidence="5 8" id="KW-1133">Transmembrane helix</keyword>
<dbReference type="EMBL" id="AAWS01000001">
    <property type="protein sequence ID" value="EAY32062.1"/>
    <property type="molecule type" value="Genomic_DNA"/>
</dbReference>
<evidence type="ECO:0000256" key="1">
    <source>
        <dbReference type="ARBA" id="ARBA00004162"/>
    </source>
</evidence>
<dbReference type="PANTHER" id="PTHR30558">
    <property type="entry name" value="EXBD MEMBRANE COMPONENT OF PMF-DRIVEN MACROMOLECULE IMPORT SYSTEM"/>
    <property type="match status" value="1"/>
</dbReference>
<dbReference type="Pfam" id="PF02472">
    <property type="entry name" value="ExbD"/>
    <property type="match status" value="1"/>
</dbReference>
<keyword evidence="7" id="KW-0653">Protein transport</keyword>
<dbReference type="AlphaFoldDB" id="A1ZCR0"/>
<dbReference type="GO" id="GO:0022857">
    <property type="term" value="F:transmembrane transporter activity"/>
    <property type="evidence" value="ECO:0007669"/>
    <property type="project" value="InterPro"/>
</dbReference>
<dbReference type="Proteomes" id="UP000004095">
    <property type="component" value="Unassembled WGS sequence"/>
</dbReference>
<reference evidence="9 10" key="1">
    <citation type="submission" date="2007-01" db="EMBL/GenBank/DDBJ databases">
        <authorList>
            <person name="Haygood M."/>
            <person name="Podell S."/>
            <person name="Anderson C."/>
            <person name="Hopkinson B."/>
            <person name="Roe K."/>
            <person name="Barbeau K."/>
            <person name="Gaasterland T."/>
            <person name="Ferriera S."/>
            <person name="Johnson J."/>
            <person name="Kravitz S."/>
            <person name="Beeson K."/>
            <person name="Sutton G."/>
            <person name="Rogers Y.-H."/>
            <person name="Friedman R."/>
            <person name="Frazier M."/>
            <person name="Venter J.C."/>
        </authorList>
    </citation>
    <scope>NUCLEOTIDE SEQUENCE [LARGE SCALE GENOMIC DNA]</scope>
    <source>
        <strain evidence="9 10">ATCC 23134</strain>
    </source>
</reference>
<evidence type="ECO:0000256" key="5">
    <source>
        <dbReference type="ARBA" id="ARBA00022989"/>
    </source>
</evidence>
<evidence type="ECO:0000256" key="3">
    <source>
        <dbReference type="ARBA" id="ARBA00022475"/>
    </source>
</evidence>
<dbReference type="RefSeq" id="WP_002693006.1">
    <property type="nucleotide sequence ID" value="NZ_AAWS01000001.1"/>
</dbReference>
<evidence type="ECO:0000313" key="9">
    <source>
        <dbReference type="EMBL" id="EAY32062.1"/>
    </source>
</evidence>
<keyword evidence="3" id="KW-1003">Cell membrane</keyword>
<organism evidence="9 10">
    <name type="scientific">Microscilla marina ATCC 23134</name>
    <dbReference type="NCBI Taxonomy" id="313606"/>
    <lineage>
        <taxon>Bacteria</taxon>
        <taxon>Pseudomonadati</taxon>
        <taxon>Bacteroidota</taxon>
        <taxon>Cytophagia</taxon>
        <taxon>Cytophagales</taxon>
        <taxon>Microscillaceae</taxon>
        <taxon>Microscilla</taxon>
    </lineage>
</organism>
<dbReference type="OrthoDB" id="9793581at2"/>